<keyword evidence="5 6" id="KW-0472">Membrane</keyword>
<evidence type="ECO:0000256" key="5">
    <source>
        <dbReference type="ARBA" id="ARBA00023136"/>
    </source>
</evidence>
<gene>
    <name evidence="7" type="primary">aqpZ</name>
</gene>
<dbReference type="GO" id="GO:0015267">
    <property type="term" value="F:channel activity"/>
    <property type="evidence" value="ECO:0007669"/>
    <property type="project" value="InterPro"/>
</dbReference>
<keyword evidence="2" id="KW-0813">Transport</keyword>
<dbReference type="InterPro" id="IPR022357">
    <property type="entry name" value="MIP_CS"/>
</dbReference>
<keyword evidence="3 6" id="KW-0812">Transmembrane</keyword>
<feature type="transmembrane region" description="Helical" evidence="6">
    <location>
        <begin position="154"/>
        <end position="176"/>
    </location>
</feature>
<keyword evidence="4 6" id="KW-1133">Transmembrane helix</keyword>
<protein>
    <submittedName>
        <fullName evidence="7">Glycerol uptake facilitator family permease (AqpZ)</fullName>
    </submittedName>
</protein>
<dbReference type="InterPro" id="IPR034294">
    <property type="entry name" value="Aquaporin_transptr"/>
</dbReference>
<dbReference type="InterPro" id="IPR023271">
    <property type="entry name" value="Aquaporin-like"/>
</dbReference>
<dbReference type="PANTHER" id="PTHR45724">
    <property type="entry name" value="AQUAPORIN NIP2-1"/>
    <property type="match status" value="1"/>
</dbReference>
<evidence type="ECO:0000256" key="2">
    <source>
        <dbReference type="ARBA" id="ARBA00022448"/>
    </source>
</evidence>
<dbReference type="EMBL" id="KF900757">
    <property type="protein sequence ID" value="AIF06003.1"/>
    <property type="molecule type" value="Genomic_DNA"/>
</dbReference>
<dbReference type="SUPFAM" id="SSF81338">
    <property type="entry name" value="Aquaporin-like"/>
    <property type="match status" value="1"/>
</dbReference>
<dbReference type="PRINTS" id="PR00783">
    <property type="entry name" value="MINTRINSICP"/>
</dbReference>
<dbReference type="Pfam" id="PF00230">
    <property type="entry name" value="MIP"/>
    <property type="match status" value="1"/>
</dbReference>
<evidence type="ECO:0000313" key="7">
    <source>
        <dbReference type="EMBL" id="AIF06003.1"/>
    </source>
</evidence>
<accession>A0A075GW05</accession>
<reference evidence="7" key="1">
    <citation type="journal article" date="2014" name="Genome Biol. Evol.">
        <title>Pangenome evidence for extensive interdomain horizontal transfer affecting lineage core and shell genes in uncultured planktonic thaumarchaeota and euryarchaeota.</title>
        <authorList>
            <person name="Deschamps P."/>
            <person name="Zivanovic Y."/>
            <person name="Moreira D."/>
            <person name="Rodriguez-Valera F."/>
            <person name="Lopez-Garcia P."/>
        </authorList>
    </citation>
    <scope>NUCLEOTIDE SEQUENCE</scope>
</reference>
<dbReference type="PROSITE" id="PS00221">
    <property type="entry name" value="MIP"/>
    <property type="match status" value="1"/>
</dbReference>
<feature type="transmembrane region" description="Helical" evidence="6">
    <location>
        <begin position="7"/>
        <end position="28"/>
    </location>
</feature>
<dbReference type="InterPro" id="IPR000425">
    <property type="entry name" value="MIP"/>
</dbReference>
<sequence length="228" mass="24539">MVYSNLQIFIVELVGTFILVVFATGSIVLDAEMFNNELGIPFAAVAPFIALLIGVYSFGKVSLAHFNPAVTIGYYITGHIKKIQVVYYFAAEIIGAILGSLFVLSIIGDKADLGANAPNFDFSMLLIFPVEVLASAMLMGVIFYVVYTKGLRGFSGVAIGGIVGLDILFLAFISGASMNPARALAPALLSGMMDNLWLYWSAPFVGTMIAAFAFRGKFISQRMREAES</sequence>
<name>A0A075GW05_9ARCH</name>
<feature type="transmembrane region" description="Helical" evidence="6">
    <location>
        <begin position="85"/>
        <end position="107"/>
    </location>
</feature>
<feature type="transmembrane region" description="Helical" evidence="6">
    <location>
        <begin position="196"/>
        <end position="214"/>
    </location>
</feature>
<feature type="transmembrane region" description="Helical" evidence="6">
    <location>
        <begin position="40"/>
        <end position="58"/>
    </location>
</feature>
<feature type="transmembrane region" description="Helical" evidence="6">
    <location>
        <begin position="127"/>
        <end position="147"/>
    </location>
</feature>
<evidence type="ECO:0000256" key="6">
    <source>
        <dbReference type="SAM" id="Phobius"/>
    </source>
</evidence>
<proteinExistence type="predicted"/>
<organism evidence="7">
    <name type="scientific">uncultured marine thaumarchaeote KM3_18_D11</name>
    <dbReference type="NCBI Taxonomy" id="1456075"/>
    <lineage>
        <taxon>Archaea</taxon>
        <taxon>Nitrososphaerota</taxon>
        <taxon>environmental samples</taxon>
    </lineage>
</organism>
<evidence type="ECO:0000256" key="4">
    <source>
        <dbReference type="ARBA" id="ARBA00022989"/>
    </source>
</evidence>
<dbReference type="Gene3D" id="1.20.1080.10">
    <property type="entry name" value="Glycerol uptake facilitator protein"/>
    <property type="match status" value="1"/>
</dbReference>
<evidence type="ECO:0000256" key="1">
    <source>
        <dbReference type="ARBA" id="ARBA00004141"/>
    </source>
</evidence>
<dbReference type="PANTHER" id="PTHR45724:SF13">
    <property type="entry name" value="AQUAPORIN NIP1-1-RELATED"/>
    <property type="match status" value="1"/>
</dbReference>
<evidence type="ECO:0000256" key="3">
    <source>
        <dbReference type="ARBA" id="ARBA00022692"/>
    </source>
</evidence>
<dbReference type="AlphaFoldDB" id="A0A075GW05"/>
<dbReference type="GO" id="GO:0016020">
    <property type="term" value="C:membrane"/>
    <property type="evidence" value="ECO:0007669"/>
    <property type="project" value="UniProtKB-SubCell"/>
</dbReference>
<comment type="subcellular location">
    <subcellularLocation>
        <location evidence="1">Membrane</location>
        <topology evidence="1">Multi-pass membrane protein</topology>
    </subcellularLocation>
</comment>